<dbReference type="EMBL" id="MTKT01005815">
    <property type="protein sequence ID" value="OWM64131.1"/>
    <property type="molecule type" value="Genomic_DNA"/>
</dbReference>
<evidence type="ECO:0000313" key="2">
    <source>
        <dbReference type="EMBL" id="OWM64131.1"/>
    </source>
</evidence>
<dbReference type="AlphaFoldDB" id="A0A218VVU0"/>
<comment type="caution">
    <text evidence="2">The sequence shown here is derived from an EMBL/GenBank/DDBJ whole genome shotgun (WGS) entry which is preliminary data.</text>
</comment>
<evidence type="ECO:0000256" key="1">
    <source>
        <dbReference type="SAM" id="MobiDB-lite"/>
    </source>
</evidence>
<gene>
    <name evidence="2" type="ORF">CDL15_Pgr018702</name>
</gene>
<evidence type="ECO:0000313" key="3">
    <source>
        <dbReference type="Proteomes" id="UP000197138"/>
    </source>
</evidence>
<proteinExistence type="predicted"/>
<protein>
    <submittedName>
        <fullName evidence="2">Uncharacterized protein</fullName>
    </submittedName>
</protein>
<sequence length="118" mass="13187">MCCQHAWPFEQQKSSSPSSSATGQRDGTPIGPAAHQLPVLGDFAPARPSTYVEVAKLGENATIAILEPSIAWTRAGEIRLPQLRRSWIAWLRRLRLPMNEREEDIERKRSGTNLVLDP</sequence>
<accession>A0A218VVU0</accession>
<name>A0A218VVU0_PUNGR</name>
<feature type="region of interest" description="Disordered" evidence="1">
    <location>
        <begin position="7"/>
        <end position="36"/>
    </location>
</feature>
<organism evidence="2 3">
    <name type="scientific">Punica granatum</name>
    <name type="common">Pomegranate</name>
    <dbReference type="NCBI Taxonomy" id="22663"/>
    <lineage>
        <taxon>Eukaryota</taxon>
        <taxon>Viridiplantae</taxon>
        <taxon>Streptophyta</taxon>
        <taxon>Embryophyta</taxon>
        <taxon>Tracheophyta</taxon>
        <taxon>Spermatophyta</taxon>
        <taxon>Magnoliopsida</taxon>
        <taxon>eudicotyledons</taxon>
        <taxon>Gunneridae</taxon>
        <taxon>Pentapetalae</taxon>
        <taxon>rosids</taxon>
        <taxon>malvids</taxon>
        <taxon>Myrtales</taxon>
        <taxon>Lythraceae</taxon>
        <taxon>Punica</taxon>
    </lineage>
</organism>
<reference evidence="3" key="1">
    <citation type="journal article" date="2017" name="Plant J.">
        <title>The pomegranate (Punica granatum L.) genome and the genomics of punicalagin biosynthesis.</title>
        <authorList>
            <person name="Qin G."/>
            <person name="Xu C."/>
            <person name="Ming R."/>
            <person name="Tang H."/>
            <person name="Guyot R."/>
            <person name="Kramer E.M."/>
            <person name="Hu Y."/>
            <person name="Yi X."/>
            <person name="Qi Y."/>
            <person name="Xu X."/>
            <person name="Gao Z."/>
            <person name="Pan H."/>
            <person name="Jian J."/>
            <person name="Tian Y."/>
            <person name="Yue Z."/>
            <person name="Xu Y."/>
        </authorList>
    </citation>
    <scope>NUCLEOTIDE SEQUENCE [LARGE SCALE GENOMIC DNA]</scope>
    <source>
        <strain evidence="3">cv. Dabenzi</strain>
    </source>
</reference>
<dbReference type="Proteomes" id="UP000197138">
    <property type="component" value="Unassembled WGS sequence"/>
</dbReference>